<evidence type="ECO:0000256" key="5">
    <source>
        <dbReference type="ARBA" id="ARBA00023172"/>
    </source>
</evidence>
<evidence type="ECO:0000313" key="9">
    <source>
        <dbReference type="EMBL" id="ARD66387.1"/>
    </source>
</evidence>
<dbReference type="RefSeq" id="WP_038354025.1">
    <property type="nucleotide sequence ID" value="NZ_CP019962.1"/>
</dbReference>
<proteinExistence type="inferred from homology"/>
<dbReference type="InterPro" id="IPR013762">
    <property type="entry name" value="Integrase-like_cat_sf"/>
</dbReference>
<dbReference type="InterPro" id="IPR044068">
    <property type="entry name" value="CB"/>
</dbReference>
<dbReference type="Pfam" id="PF00589">
    <property type="entry name" value="Phage_integrase"/>
    <property type="match status" value="1"/>
</dbReference>
<evidence type="ECO:0000256" key="4">
    <source>
        <dbReference type="ARBA" id="ARBA00023125"/>
    </source>
</evidence>
<dbReference type="EMBL" id="CP019962">
    <property type="protein sequence ID" value="ARD66387.1"/>
    <property type="molecule type" value="Genomic_DNA"/>
</dbReference>
<dbReference type="Gene3D" id="1.10.443.10">
    <property type="entry name" value="Intergrase catalytic core"/>
    <property type="match status" value="1"/>
</dbReference>
<evidence type="ECO:0000256" key="1">
    <source>
        <dbReference type="ARBA" id="ARBA00003283"/>
    </source>
</evidence>
<dbReference type="InterPro" id="IPR011010">
    <property type="entry name" value="DNA_brk_join_enz"/>
</dbReference>
<dbReference type="InterPro" id="IPR002104">
    <property type="entry name" value="Integrase_catalytic"/>
</dbReference>
<evidence type="ECO:0000313" key="10">
    <source>
        <dbReference type="Proteomes" id="UP000192391"/>
    </source>
</evidence>
<evidence type="ECO:0000256" key="3">
    <source>
        <dbReference type="ARBA" id="ARBA00022908"/>
    </source>
</evidence>
<gene>
    <name evidence="9" type="ORF">B2M23_12940</name>
</gene>
<dbReference type="CDD" id="cd01189">
    <property type="entry name" value="INT_ICEBs1_C_like"/>
    <property type="match status" value="1"/>
</dbReference>
<comment type="function">
    <text evidence="1">Site-specific tyrosine recombinase, which acts by catalyzing the cutting and rejoining of the recombining DNA molecules.</text>
</comment>
<dbReference type="InterPro" id="IPR010998">
    <property type="entry name" value="Integrase_recombinase_N"/>
</dbReference>
<comment type="similarity">
    <text evidence="2">Belongs to the 'phage' integrase family.</text>
</comment>
<dbReference type="SUPFAM" id="SSF56349">
    <property type="entry name" value="DNA breaking-rejoining enzymes"/>
    <property type="match status" value="1"/>
</dbReference>
<dbReference type="Gene3D" id="1.10.150.130">
    <property type="match status" value="1"/>
</dbReference>
<evidence type="ECO:0000259" key="7">
    <source>
        <dbReference type="PROSITE" id="PS51898"/>
    </source>
</evidence>
<dbReference type="GO" id="GO:0006310">
    <property type="term" value="P:DNA recombination"/>
    <property type="evidence" value="ECO:0007669"/>
    <property type="project" value="UniProtKB-KW"/>
</dbReference>
<keyword evidence="4 6" id="KW-0238">DNA-binding</keyword>
<keyword evidence="3" id="KW-0229">DNA integration</keyword>
<evidence type="ECO:0000259" key="8">
    <source>
        <dbReference type="PROSITE" id="PS51900"/>
    </source>
</evidence>
<sequence>MKHYRKNVRKRADGRYEARCIVGYNNIYGKAVYRYLYAKTYQKVVEKLECCEKENFEEVELQRVLRKNRKRKNFSGVITEKFQEKKIINFEGNSLFLQEWMVDWLENSKKSEIKKSSYTQYHSVIHVHLIPALGGYELHELTSEILQDYVKAKLNNHRNALSSATVRRHLSILSSALKQAVKLGIITVNPCMNVSIPTTRKKKLDVFNKDEYLKLEKTLCRDQDKVKATAVLLALKTGVRLGELAALRWYDIDFEEKTIMVRDAVHRVNTSEEAGGKKTEMIFEGTKSYYSERTIPMNHEIYALLKGYEAGLSVKGEFVFSSKKGSFIDPRVYQIYFADVLKNADIKKRNFHILRHTFATRAASKNMQLSVLSRLLGHSNIAVTLKRYIHPLTEQDRIEMNKISEIPIDKEK</sequence>
<reference evidence="10" key="1">
    <citation type="journal article" date="2017" name="Sci. Rep.">
        <title>Determination of the Genome and Primary Transcriptome of Syngas Fermenting Eubacterium limosum ATCC 8486.</title>
        <authorList>
            <person name="Song Y."/>
            <person name="Shin J."/>
            <person name="Jeong Y."/>
            <person name="Jin S."/>
            <person name="Lee J.K."/>
            <person name="Kim D.R."/>
            <person name="Kim S.C."/>
            <person name="Cho S."/>
            <person name="Cho B.K."/>
        </authorList>
    </citation>
    <scope>NUCLEOTIDE SEQUENCE [LARGE SCALE GENOMIC DNA]</scope>
    <source>
        <strain evidence="10">ATCC 8486</strain>
    </source>
</reference>
<dbReference type="GO" id="GO:0003677">
    <property type="term" value="F:DNA binding"/>
    <property type="evidence" value="ECO:0007669"/>
    <property type="project" value="UniProtKB-UniRule"/>
</dbReference>
<feature type="domain" description="Core-binding (CB)" evidence="8">
    <location>
        <begin position="95"/>
        <end position="181"/>
    </location>
</feature>
<dbReference type="Proteomes" id="UP000192391">
    <property type="component" value="Chromosome"/>
</dbReference>
<dbReference type="KEGG" id="elim:B2M23_12940"/>
<feature type="domain" description="Tyr recombinase" evidence="7">
    <location>
        <begin position="202"/>
        <end position="401"/>
    </location>
</feature>
<dbReference type="InterPro" id="IPR050090">
    <property type="entry name" value="Tyrosine_recombinase_XerCD"/>
</dbReference>
<organism evidence="9 10">
    <name type="scientific">Eubacterium limosum</name>
    <dbReference type="NCBI Taxonomy" id="1736"/>
    <lineage>
        <taxon>Bacteria</taxon>
        <taxon>Bacillati</taxon>
        <taxon>Bacillota</taxon>
        <taxon>Clostridia</taxon>
        <taxon>Eubacteriales</taxon>
        <taxon>Eubacteriaceae</taxon>
        <taxon>Eubacterium</taxon>
    </lineage>
</organism>
<dbReference type="AlphaFoldDB" id="A0AAC9W3R6"/>
<keyword evidence="5" id="KW-0233">DNA recombination</keyword>
<dbReference type="PANTHER" id="PTHR30349">
    <property type="entry name" value="PHAGE INTEGRASE-RELATED"/>
    <property type="match status" value="1"/>
</dbReference>
<dbReference type="GO" id="GO:0015074">
    <property type="term" value="P:DNA integration"/>
    <property type="evidence" value="ECO:0007669"/>
    <property type="project" value="UniProtKB-KW"/>
</dbReference>
<dbReference type="PROSITE" id="PS51898">
    <property type="entry name" value="TYR_RECOMBINASE"/>
    <property type="match status" value="1"/>
</dbReference>
<name>A0AAC9W3R6_EUBLI</name>
<dbReference type="InterPro" id="IPR004107">
    <property type="entry name" value="Integrase_SAM-like_N"/>
</dbReference>
<evidence type="ECO:0000256" key="6">
    <source>
        <dbReference type="PROSITE-ProRule" id="PRU01248"/>
    </source>
</evidence>
<dbReference type="PROSITE" id="PS51900">
    <property type="entry name" value="CB"/>
    <property type="match status" value="1"/>
</dbReference>
<dbReference type="Pfam" id="PF14659">
    <property type="entry name" value="Phage_int_SAM_3"/>
    <property type="match status" value="1"/>
</dbReference>
<evidence type="ECO:0000256" key="2">
    <source>
        <dbReference type="ARBA" id="ARBA00008857"/>
    </source>
</evidence>
<accession>A0AAC9W3R6</accession>
<protein>
    <submittedName>
        <fullName evidence="9">Site-specific integrase</fullName>
    </submittedName>
</protein>